<dbReference type="Proteomes" id="UP000316270">
    <property type="component" value="Chromosome 4"/>
</dbReference>
<reference evidence="1 2" key="1">
    <citation type="submission" date="2019-07" db="EMBL/GenBank/DDBJ databases">
        <title>Finished genome of Venturia effusa.</title>
        <authorList>
            <person name="Young C.A."/>
            <person name="Cox M.P."/>
            <person name="Ganley A.R.D."/>
            <person name="David W.J."/>
        </authorList>
    </citation>
    <scope>NUCLEOTIDE SEQUENCE [LARGE SCALE GENOMIC DNA]</scope>
    <source>
        <strain evidence="2">albino</strain>
    </source>
</reference>
<proteinExistence type="predicted"/>
<name>A0A517L3K0_9PEZI</name>
<dbReference type="OrthoDB" id="2951834at2759"/>
<evidence type="ECO:0000313" key="1">
    <source>
        <dbReference type="EMBL" id="QDS70217.1"/>
    </source>
</evidence>
<dbReference type="PANTHER" id="PTHR38790:SF4">
    <property type="entry name" value="2EXR DOMAIN-CONTAINING PROTEIN"/>
    <property type="match status" value="1"/>
</dbReference>
<sequence length="510" mass="56676">MRLSAPSQSFVRTLAQASRPVDLGVIKCEIHPLSKNSILETGLDGEALIKYRIVLPTCRTNHPTGSALGLQVVMASQDRDWTSLLPKVRGPEPGQDCPVVWYGTDWQSLNFTNELKGAWLLIVIMAAPSLFSIAEAPNPWSGKRHHDPPEASSQVLRVCKQLQAEGTPILYGENVLYASSENCLQRFLAKMSLATRSTIKHLWLGRNRTLSKKVDLIETLTGLQSFNLFIRGTPLDSYFTLTSNNGASLQRSYMLPKALIRSLTKEASSAQVGFSAWRTELEEAIASAQKLTAPDMAVPNLLGLLAELRLKIIRYCVLTGILQMSGSEFDYSGASSHILRLSKQFYEEAFPVLYGENVFYFDCGKALATFVEGLSARGKSTIRHVCLGTSDGLTTKMAIFKSLKTLGSFSIFKTTPFLLHMTRPETKKGLAMQMMPPKTFARGLSTKSKVVEIAVVLCFPFSAIKLPTDLVGPGMVRYRVHFSRKRAENKEMTLELDFEGWRDFKHLIPK</sequence>
<dbReference type="AlphaFoldDB" id="A0A517L3K0"/>
<organism evidence="1 2">
    <name type="scientific">Venturia effusa</name>
    <dbReference type="NCBI Taxonomy" id="50376"/>
    <lineage>
        <taxon>Eukaryota</taxon>
        <taxon>Fungi</taxon>
        <taxon>Dikarya</taxon>
        <taxon>Ascomycota</taxon>
        <taxon>Pezizomycotina</taxon>
        <taxon>Dothideomycetes</taxon>
        <taxon>Pleosporomycetidae</taxon>
        <taxon>Venturiales</taxon>
        <taxon>Venturiaceae</taxon>
        <taxon>Venturia</taxon>
    </lineage>
</organism>
<keyword evidence="2" id="KW-1185">Reference proteome</keyword>
<evidence type="ECO:0000313" key="2">
    <source>
        <dbReference type="Proteomes" id="UP000316270"/>
    </source>
</evidence>
<dbReference type="EMBL" id="CP042188">
    <property type="protein sequence ID" value="QDS70217.1"/>
    <property type="molecule type" value="Genomic_DNA"/>
</dbReference>
<dbReference type="PANTHER" id="PTHR38790">
    <property type="entry name" value="2EXR DOMAIN-CONTAINING PROTEIN-RELATED"/>
    <property type="match status" value="1"/>
</dbReference>
<gene>
    <name evidence="1" type="ORF">FKW77_006979</name>
</gene>
<accession>A0A517L3K0</accession>
<protein>
    <submittedName>
        <fullName evidence="1">Uncharacterized protein</fullName>
    </submittedName>
</protein>